<dbReference type="GO" id="GO:0005886">
    <property type="term" value="C:plasma membrane"/>
    <property type="evidence" value="ECO:0007669"/>
    <property type="project" value="UniProtKB-SubCell"/>
</dbReference>
<dbReference type="Pfam" id="PF04464">
    <property type="entry name" value="Glyphos_transf"/>
    <property type="match status" value="1"/>
</dbReference>
<evidence type="ECO:0000256" key="3">
    <source>
        <dbReference type="ARBA" id="ARBA00022475"/>
    </source>
</evidence>
<evidence type="ECO:0000313" key="7">
    <source>
        <dbReference type="EMBL" id="CUQ85548.1"/>
    </source>
</evidence>
<dbReference type="PANTHER" id="PTHR37316:SF3">
    <property type="entry name" value="TEICHOIC ACID GLYCEROL-PHOSPHATE TRANSFERASE"/>
    <property type="match status" value="1"/>
</dbReference>
<dbReference type="Proteomes" id="UP000095780">
    <property type="component" value="Unassembled WGS sequence"/>
</dbReference>
<reference evidence="7 8" key="1">
    <citation type="submission" date="2015-09" db="EMBL/GenBank/DDBJ databases">
        <authorList>
            <consortium name="Pathogen Informatics"/>
        </authorList>
    </citation>
    <scope>NUCLEOTIDE SEQUENCE [LARGE SCALE GENOMIC DNA]</scope>
    <source>
        <strain evidence="7 8">2789STDY5834878</strain>
    </source>
</reference>
<dbReference type="EC" id="2.7.8.12" evidence="7"/>
<dbReference type="InterPro" id="IPR043148">
    <property type="entry name" value="TagF_C"/>
</dbReference>
<sequence length="425" mass="49667">MECTPGIKTKQEKIYITKRKIKAFFNSICFYICRIFPIDNNLVSVCTFEGRGGFGCNPKYIIQELHKNNPNCKIVWFVNDRNKAFPDYIKKVPNTLISRAYWLSKSKVWIDNYRKPYGTKKRKGQYYINTWHANMGFKTIGLLRGEAFSYMAYLVSKNDSDMIDDLVVDSDYCEIMFRKGLVYNGHFLKVGQPRCDILHGDRLYYINKFRKEHNLPHDSKVVMFAPTFREGAKKGKRFVFSELWTIDFERLLNNLEIRFGGKWYLCVRVHPQLASTFKEYKNEKLQDRIIDESQADDMYEILAGMDAFITDYSSAAFDASEADIPVFIYADDIEKYMNDRGSLLWELSDDTEKTVSNNPDIEPDINAVLPFLIAINNHSLEANILNFDMAKYFDMLYRFRTSEKLVCNTKASKLVADVILEKMHI</sequence>
<evidence type="ECO:0000256" key="5">
    <source>
        <dbReference type="ARBA" id="ARBA00022944"/>
    </source>
</evidence>
<evidence type="ECO:0000256" key="1">
    <source>
        <dbReference type="ARBA" id="ARBA00004202"/>
    </source>
</evidence>
<gene>
    <name evidence="7" type="primary">tagF_1</name>
    <name evidence="7" type="ORF">ERS852492_01641</name>
</gene>
<dbReference type="InterPro" id="IPR043149">
    <property type="entry name" value="TagF_N"/>
</dbReference>
<dbReference type="SUPFAM" id="SSF53756">
    <property type="entry name" value="UDP-Glycosyltransferase/glycogen phosphorylase"/>
    <property type="match status" value="1"/>
</dbReference>
<dbReference type="InterPro" id="IPR051612">
    <property type="entry name" value="Teichoic_Acid_Biosynth"/>
</dbReference>
<dbReference type="AlphaFoldDB" id="A0A174ZMI4"/>
<name>A0A174ZMI4_9FIRM</name>
<organism evidence="7 8">
    <name type="scientific">Lachnospira eligens</name>
    <dbReference type="NCBI Taxonomy" id="39485"/>
    <lineage>
        <taxon>Bacteria</taxon>
        <taxon>Bacillati</taxon>
        <taxon>Bacillota</taxon>
        <taxon>Clostridia</taxon>
        <taxon>Lachnospirales</taxon>
        <taxon>Lachnospiraceae</taxon>
        <taxon>Lachnospira</taxon>
    </lineage>
</organism>
<proteinExistence type="inferred from homology"/>
<dbReference type="PANTHER" id="PTHR37316">
    <property type="entry name" value="TEICHOIC ACID GLYCEROL-PHOSPHATE PRIMASE"/>
    <property type="match status" value="1"/>
</dbReference>
<dbReference type="GO" id="GO:0019350">
    <property type="term" value="P:teichoic acid biosynthetic process"/>
    <property type="evidence" value="ECO:0007669"/>
    <property type="project" value="UniProtKB-KW"/>
</dbReference>
<comment type="subcellular location">
    <subcellularLocation>
        <location evidence="1">Cell membrane</location>
        <topology evidence="1">Peripheral membrane protein</topology>
    </subcellularLocation>
</comment>
<dbReference type="Gene3D" id="3.40.50.12580">
    <property type="match status" value="1"/>
</dbReference>
<protein>
    <submittedName>
        <fullName evidence="7">CDP-glycerol:poly(Glycerophosphate) glycerophosphotransferase</fullName>
        <ecNumber evidence="7">2.7.8.12</ecNumber>
    </submittedName>
</protein>
<dbReference type="InterPro" id="IPR007554">
    <property type="entry name" value="Glycerophosphate_synth"/>
</dbReference>
<keyword evidence="3" id="KW-1003">Cell membrane</keyword>
<keyword evidence="6" id="KW-0472">Membrane</keyword>
<dbReference type="RefSeq" id="WP_070098707.1">
    <property type="nucleotide sequence ID" value="NZ_CABIXW010000004.1"/>
</dbReference>
<evidence type="ECO:0000256" key="4">
    <source>
        <dbReference type="ARBA" id="ARBA00022679"/>
    </source>
</evidence>
<dbReference type="Gene3D" id="3.40.50.11820">
    <property type="match status" value="1"/>
</dbReference>
<keyword evidence="5" id="KW-0777">Teichoic acid biosynthesis</keyword>
<comment type="similarity">
    <text evidence="2">Belongs to the CDP-glycerol glycerophosphotransferase family.</text>
</comment>
<keyword evidence="4 7" id="KW-0808">Transferase</keyword>
<accession>A0A174ZMI4</accession>
<evidence type="ECO:0000256" key="2">
    <source>
        <dbReference type="ARBA" id="ARBA00010488"/>
    </source>
</evidence>
<evidence type="ECO:0000256" key="6">
    <source>
        <dbReference type="ARBA" id="ARBA00023136"/>
    </source>
</evidence>
<dbReference type="GO" id="GO:0047355">
    <property type="term" value="F:CDP-glycerol glycerophosphotransferase activity"/>
    <property type="evidence" value="ECO:0007669"/>
    <property type="project" value="UniProtKB-EC"/>
</dbReference>
<dbReference type="EMBL" id="CZBV01000004">
    <property type="protein sequence ID" value="CUQ85548.1"/>
    <property type="molecule type" value="Genomic_DNA"/>
</dbReference>
<evidence type="ECO:0000313" key="8">
    <source>
        <dbReference type="Proteomes" id="UP000095780"/>
    </source>
</evidence>